<dbReference type="Gene3D" id="3.30.40.10">
    <property type="entry name" value="Zinc/RING finger domain, C3HC4 (zinc finger)"/>
    <property type="match status" value="1"/>
</dbReference>
<name>A0A8X6SL51_TRICX</name>
<dbReference type="EMBL" id="BMAU01021284">
    <property type="protein sequence ID" value="GFY08943.1"/>
    <property type="molecule type" value="Genomic_DNA"/>
</dbReference>
<evidence type="ECO:0000313" key="2">
    <source>
        <dbReference type="Proteomes" id="UP000887159"/>
    </source>
</evidence>
<dbReference type="AlphaFoldDB" id="A0A8X6SL51"/>
<organism evidence="1 2">
    <name type="scientific">Trichonephila clavipes</name>
    <name type="common">Golden silk orbweaver</name>
    <name type="synonym">Nephila clavipes</name>
    <dbReference type="NCBI Taxonomy" id="2585209"/>
    <lineage>
        <taxon>Eukaryota</taxon>
        <taxon>Metazoa</taxon>
        <taxon>Ecdysozoa</taxon>
        <taxon>Arthropoda</taxon>
        <taxon>Chelicerata</taxon>
        <taxon>Arachnida</taxon>
        <taxon>Araneae</taxon>
        <taxon>Araneomorphae</taxon>
        <taxon>Entelegynae</taxon>
        <taxon>Araneoidea</taxon>
        <taxon>Nephilidae</taxon>
        <taxon>Trichonephila</taxon>
    </lineage>
</organism>
<comment type="caution">
    <text evidence="1">The sequence shown here is derived from an EMBL/GenBank/DDBJ whole genome shotgun (WGS) entry which is preliminary data.</text>
</comment>
<dbReference type="InterPro" id="IPR013083">
    <property type="entry name" value="Znf_RING/FYVE/PHD"/>
</dbReference>
<keyword evidence="2" id="KW-1185">Reference proteome</keyword>
<dbReference type="InterPro" id="IPR011011">
    <property type="entry name" value="Znf_FYVE_PHD"/>
</dbReference>
<accession>A0A8X6SL51</accession>
<reference evidence="1" key="1">
    <citation type="submission" date="2020-08" db="EMBL/GenBank/DDBJ databases">
        <title>Multicomponent nature underlies the extraordinary mechanical properties of spider dragline silk.</title>
        <authorList>
            <person name="Kono N."/>
            <person name="Nakamura H."/>
            <person name="Mori M."/>
            <person name="Yoshida Y."/>
            <person name="Ohtoshi R."/>
            <person name="Malay A.D."/>
            <person name="Moran D.A.P."/>
            <person name="Tomita M."/>
            <person name="Numata K."/>
            <person name="Arakawa K."/>
        </authorList>
    </citation>
    <scope>NUCLEOTIDE SEQUENCE</scope>
</reference>
<dbReference type="SUPFAM" id="SSF57903">
    <property type="entry name" value="FYVE/PHD zinc finger"/>
    <property type="match status" value="1"/>
</dbReference>
<evidence type="ECO:0008006" key="3">
    <source>
        <dbReference type="Google" id="ProtNLM"/>
    </source>
</evidence>
<dbReference type="Proteomes" id="UP000887159">
    <property type="component" value="Unassembled WGS sequence"/>
</dbReference>
<gene>
    <name evidence="1" type="primary">NCL1_49330</name>
    <name evidence="1" type="ORF">TNCV_4661351</name>
</gene>
<protein>
    <recommendedName>
        <fullName evidence="3">Zinc finger PHD-type domain-containing protein</fullName>
    </recommendedName>
</protein>
<sequence length="94" mass="11017">MEKKILRKQRREAREVTKGVKKLKLSSCRPNSIKSRPNSSVASTSKDGVLRCPACEEEYCDPPTEEWIQCCKCQEWWHEECSNYESGTFICDYY</sequence>
<proteinExistence type="predicted"/>
<evidence type="ECO:0000313" key="1">
    <source>
        <dbReference type="EMBL" id="GFY08943.1"/>
    </source>
</evidence>